<reference evidence="7" key="1">
    <citation type="submission" date="2022-09" db="EMBL/GenBank/DDBJ databases">
        <title>Eubacterium sp. LFL-14 isolated from human feces.</title>
        <authorList>
            <person name="Liu F."/>
        </authorList>
    </citation>
    <scope>NUCLEOTIDE SEQUENCE</scope>
    <source>
        <strain evidence="7">LFL-14</strain>
    </source>
</reference>
<keyword evidence="4 5" id="KW-0472">Membrane</keyword>
<dbReference type="InterPro" id="IPR052165">
    <property type="entry name" value="Membrane_assoc_protease"/>
</dbReference>
<keyword evidence="8" id="KW-1185">Reference proteome</keyword>
<dbReference type="PANTHER" id="PTHR33507">
    <property type="entry name" value="INNER MEMBRANE PROTEIN YBBJ"/>
    <property type="match status" value="1"/>
</dbReference>
<dbReference type="Proteomes" id="UP001431199">
    <property type="component" value="Unassembled WGS sequence"/>
</dbReference>
<evidence type="ECO:0000256" key="5">
    <source>
        <dbReference type="SAM" id="Phobius"/>
    </source>
</evidence>
<feature type="transmembrane region" description="Helical" evidence="5">
    <location>
        <begin position="45"/>
        <end position="64"/>
    </location>
</feature>
<evidence type="ECO:0000256" key="1">
    <source>
        <dbReference type="ARBA" id="ARBA00004141"/>
    </source>
</evidence>
<dbReference type="InterPro" id="IPR012340">
    <property type="entry name" value="NA-bd_OB-fold"/>
</dbReference>
<feature type="domain" description="NfeD-like C-terminal" evidence="6">
    <location>
        <begin position="81"/>
        <end position="141"/>
    </location>
</feature>
<organism evidence="7 8">
    <name type="scientific">Eubacterium album</name>
    <dbReference type="NCBI Taxonomy" id="2978477"/>
    <lineage>
        <taxon>Bacteria</taxon>
        <taxon>Bacillati</taxon>
        <taxon>Bacillota</taxon>
        <taxon>Clostridia</taxon>
        <taxon>Eubacteriales</taxon>
        <taxon>Eubacteriaceae</taxon>
        <taxon>Eubacterium</taxon>
    </lineage>
</organism>
<evidence type="ECO:0000259" key="6">
    <source>
        <dbReference type="Pfam" id="PF01957"/>
    </source>
</evidence>
<dbReference type="Gene3D" id="2.40.50.140">
    <property type="entry name" value="Nucleic acid-binding proteins"/>
    <property type="match status" value="1"/>
</dbReference>
<dbReference type="SUPFAM" id="SSF141322">
    <property type="entry name" value="NfeD domain-like"/>
    <property type="match status" value="1"/>
</dbReference>
<dbReference type="PANTHER" id="PTHR33507:SF3">
    <property type="entry name" value="INNER MEMBRANE PROTEIN YBBJ"/>
    <property type="match status" value="1"/>
</dbReference>
<sequence>MDYVVVWLALFVILAVSELITMGLTSIWFAVGALAACLVSALGANLIVQAIVFVVVSILILLFIRPFAVNYINKDPEKTNVESMEGKVGEVTADINNVLATGTVKIDGMDWTARTDNGEIIEAGEYVKVLRVEGVKVIVEKTELNN</sequence>
<dbReference type="InterPro" id="IPR002810">
    <property type="entry name" value="NfeD-like_C"/>
</dbReference>
<keyword evidence="2 5" id="KW-0812">Transmembrane</keyword>
<dbReference type="EMBL" id="JAODBU010000003">
    <property type="protein sequence ID" value="MCT7398084.1"/>
    <property type="molecule type" value="Genomic_DNA"/>
</dbReference>
<dbReference type="Pfam" id="PF01957">
    <property type="entry name" value="NfeD"/>
    <property type="match status" value="1"/>
</dbReference>
<evidence type="ECO:0000313" key="7">
    <source>
        <dbReference type="EMBL" id="MCT7398084.1"/>
    </source>
</evidence>
<proteinExistence type="predicted"/>
<comment type="caution">
    <text evidence="7">The sequence shown here is derived from an EMBL/GenBank/DDBJ whole genome shotgun (WGS) entry which is preliminary data.</text>
</comment>
<accession>A0ABT2LXR2</accession>
<name>A0ABT2LXR2_9FIRM</name>
<dbReference type="RefSeq" id="WP_022088039.1">
    <property type="nucleotide sequence ID" value="NZ_JAODBU010000003.1"/>
</dbReference>
<evidence type="ECO:0000256" key="2">
    <source>
        <dbReference type="ARBA" id="ARBA00022692"/>
    </source>
</evidence>
<keyword evidence="3 5" id="KW-1133">Transmembrane helix</keyword>
<comment type="subcellular location">
    <subcellularLocation>
        <location evidence="1">Membrane</location>
        <topology evidence="1">Multi-pass membrane protein</topology>
    </subcellularLocation>
</comment>
<evidence type="ECO:0000256" key="3">
    <source>
        <dbReference type="ARBA" id="ARBA00022989"/>
    </source>
</evidence>
<gene>
    <name evidence="7" type="ORF">N5B56_03145</name>
</gene>
<evidence type="ECO:0000256" key="4">
    <source>
        <dbReference type="ARBA" id="ARBA00023136"/>
    </source>
</evidence>
<protein>
    <submittedName>
        <fullName evidence="7">NfeD family protein</fullName>
    </submittedName>
</protein>
<evidence type="ECO:0000313" key="8">
    <source>
        <dbReference type="Proteomes" id="UP001431199"/>
    </source>
</evidence>